<gene>
    <name evidence="4" type="ORF">SAMN06265367_101322</name>
</gene>
<dbReference type="Gene3D" id="3.40.50.1110">
    <property type="entry name" value="SGNH hydrolase"/>
    <property type="match status" value="1"/>
</dbReference>
<feature type="domain" description="Sialate O-acetylesterase" evidence="3">
    <location>
        <begin position="28"/>
        <end position="273"/>
    </location>
</feature>
<dbReference type="RefSeq" id="WP_283411264.1">
    <property type="nucleotide sequence ID" value="NZ_FXUA01000001.1"/>
</dbReference>
<feature type="signal peptide" evidence="2">
    <location>
        <begin position="1"/>
        <end position="23"/>
    </location>
</feature>
<dbReference type="PANTHER" id="PTHR31988">
    <property type="entry name" value="ESTERASE, PUTATIVE (DUF303)-RELATED"/>
    <property type="match status" value="1"/>
</dbReference>
<comment type="caution">
    <text evidence="4">The sequence shown here is derived from an EMBL/GenBank/DDBJ whole genome shotgun (WGS) entry which is preliminary data.</text>
</comment>
<dbReference type="PANTHER" id="PTHR31988:SF19">
    <property type="entry name" value="9-O-ACETYL-N-ACETYLNEURAMINIC ACID DEACETYLASE-RELATED"/>
    <property type="match status" value="1"/>
</dbReference>
<dbReference type="EMBL" id="FXUA01000001">
    <property type="protein sequence ID" value="SMP05168.1"/>
    <property type="molecule type" value="Genomic_DNA"/>
</dbReference>
<reference evidence="4 5" key="1">
    <citation type="submission" date="2017-05" db="EMBL/GenBank/DDBJ databases">
        <authorList>
            <person name="Varghese N."/>
            <person name="Submissions S."/>
        </authorList>
    </citation>
    <scope>NUCLEOTIDE SEQUENCE [LARGE SCALE GENOMIC DNA]</scope>
    <source>
        <strain evidence="4 5">DSM 15360</strain>
    </source>
</reference>
<keyword evidence="1" id="KW-0378">Hydrolase</keyword>
<sequence>MKNPSTFFSLLFLLFLSSQKGFSQDPNFYIFLSFGQSNMQGHTQFEAQDTVPIDRFKVLQAVDCPDLNREMGNWYTAVPPLSRCDTGITPGDYFGRTLAASLPDSIKIGIINVSVGGCKIELFEKDSYETYVETAPGWMKEIIAQYDGNPYGRLLDLAKIAQKDGVIKGILLHQGESNTGDQSWPKKVEGVYDNLLSDLGLAPDSVPFLAGELVSAEQGGKCASMNPIIATLPTVIPNSYVISSADCEAIPDGLHFSAAGYRLLGTRYGKKMAELLQEE</sequence>
<accession>A0ABY1NAV1</accession>
<evidence type="ECO:0000313" key="4">
    <source>
        <dbReference type="EMBL" id="SMP05168.1"/>
    </source>
</evidence>
<keyword evidence="2" id="KW-0732">Signal</keyword>
<dbReference type="InterPro" id="IPR052940">
    <property type="entry name" value="Carb_Esterase_6"/>
</dbReference>
<organism evidence="4 5">
    <name type="scientific">Algoriphagus winogradskyi</name>
    <dbReference type="NCBI Taxonomy" id="237017"/>
    <lineage>
        <taxon>Bacteria</taxon>
        <taxon>Pseudomonadati</taxon>
        <taxon>Bacteroidota</taxon>
        <taxon>Cytophagia</taxon>
        <taxon>Cytophagales</taxon>
        <taxon>Cyclobacteriaceae</taxon>
        <taxon>Algoriphagus</taxon>
    </lineage>
</organism>
<proteinExistence type="predicted"/>
<evidence type="ECO:0000313" key="5">
    <source>
        <dbReference type="Proteomes" id="UP001157915"/>
    </source>
</evidence>
<protein>
    <recommendedName>
        <fullName evidence="3">Sialate O-acetylesterase domain-containing protein</fullName>
    </recommendedName>
</protein>
<dbReference type="Pfam" id="PF03629">
    <property type="entry name" value="SASA"/>
    <property type="match status" value="1"/>
</dbReference>
<feature type="chain" id="PRO_5047546942" description="Sialate O-acetylesterase domain-containing protein" evidence="2">
    <location>
        <begin position="24"/>
        <end position="279"/>
    </location>
</feature>
<dbReference type="InterPro" id="IPR005181">
    <property type="entry name" value="SASA"/>
</dbReference>
<dbReference type="SUPFAM" id="SSF52266">
    <property type="entry name" value="SGNH hydrolase"/>
    <property type="match status" value="1"/>
</dbReference>
<evidence type="ECO:0000259" key="3">
    <source>
        <dbReference type="Pfam" id="PF03629"/>
    </source>
</evidence>
<keyword evidence="5" id="KW-1185">Reference proteome</keyword>
<name>A0ABY1NAV1_9BACT</name>
<dbReference type="InterPro" id="IPR036514">
    <property type="entry name" value="SGNH_hydro_sf"/>
</dbReference>
<evidence type="ECO:0000256" key="1">
    <source>
        <dbReference type="ARBA" id="ARBA00022801"/>
    </source>
</evidence>
<dbReference type="Proteomes" id="UP001157915">
    <property type="component" value="Unassembled WGS sequence"/>
</dbReference>
<evidence type="ECO:0000256" key="2">
    <source>
        <dbReference type="SAM" id="SignalP"/>
    </source>
</evidence>